<evidence type="ECO:0000313" key="2">
    <source>
        <dbReference type="Proteomes" id="UP000076502"/>
    </source>
</evidence>
<sequence length="54" mass="6065">MCDSVYRGFHPGLCCVGGVSGEWNRARGGVPRLDGLDCRCLWEIESIVFGKIWY</sequence>
<evidence type="ECO:0000313" key="1">
    <source>
        <dbReference type="EMBL" id="KZC09804.1"/>
    </source>
</evidence>
<reference evidence="1 2" key="1">
    <citation type="submission" date="2015-07" db="EMBL/GenBank/DDBJ databases">
        <title>The genome of Dufourea novaeangliae.</title>
        <authorList>
            <person name="Pan H."/>
            <person name="Kapheim K."/>
        </authorList>
    </citation>
    <scope>NUCLEOTIDE SEQUENCE [LARGE SCALE GENOMIC DNA]</scope>
    <source>
        <strain evidence="1">0120121106</strain>
        <tissue evidence="1">Whole body</tissue>
    </source>
</reference>
<dbReference type="AlphaFoldDB" id="A0A154PEF4"/>
<dbReference type="Proteomes" id="UP000076502">
    <property type="component" value="Unassembled WGS sequence"/>
</dbReference>
<organism evidence="1 2">
    <name type="scientific">Dufourea novaeangliae</name>
    <name type="common">Sweat bee</name>
    <dbReference type="NCBI Taxonomy" id="178035"/>
    <lineage>
        <taxon>Eukaryota</taxon>
        <taxon>Metazoa</taxon>
        <taxon>Ecdysozoa</taxon>
        <taxon>Arthropoda</taxon>
        <taxon>Hexapoda</taxon>
        <taxon>Insecta</taxon>
        <taxon>Pterygota</taxon>
        <taxon>Neoptera</taxon>
        <taxon>Endopterygota</taxon>
        <taxon>Hymenoptera</taxon>
        <taxon>Apocrita</taxon>
        <taxon>Aculeata</taxon>
        <taxon>Apoidea</taxon>
        <taxon>Anthophila</taxon>
        <taxon>Halictidae</taxon>
        <taxon>Rophitinae</taxon>
        <taxon>Dufourea</taxon>
    </lineage>
</organism>
<dbReference type="EMBL" id="KQ434878">
    <property type="protein sequence ID" value="KZC09804.1"/>
    <property type="molecule type" value="Genomic_DNA"/>
</dbReference>
<name>A0A154PEF4_DUFNO</name>
<gene>
    <name evidence="1" type="ORF">WN55_00450</name>
</gene>
<protein>
    <submittedName>
        <fullName evidence="1">Uncharacterized protein</fullName>
    </submittedName>
</protein>
<accession>A0A154PEF4</accession>
<proteinExistence type="predicted"/>
<keyword evidence="2" id="KW-1185">Reference proteome</keyword>